<accession>A0ABP9FTM9</accession>
<comment type="caution">
    <text evidence="1">The sequence shown here is derived from an EMBL/GenBank/DDBJ whole genome shotgun (WGS) entry which is preliminary data.</text>
</comment>
<dbReference type="Proteomes" id="UP001500368">
    <property type="component" value="Unassembled WGS sequence"/>
</dbReference>
<dbReference type="RefSeq" id="WP_345476860.1">
    <property type="nucleotide sequence ID" value="NZ_BAABLW010000005.1"/>
</dbReference>
<dbReference type="Gene3D" id="3.90.1690.10">
    <property type="entry name" value="phage-related protein like domain"/>
    <property type="match status" value="1"/>
</dbReference>
<gene>
    <name evidence="1" type="ORF">GCM10025790_08780</name>
</gene>
<evidence type="ECO:0008006" key="3">
    <source>
        <dbReference type="Google" id="ProtNLM"/>
    </source>
</evidence>
<reference evidence="2" key="1">
    <citation type="journal article" date="2019" name="Int. J. Syst. Evol. Microbiol.">
        <title>The Global Catalogue of Microorganisms (GCM) 10K type strain sequencing project: providing services to taxonomists for standard genome sequencing and annotation.</title>
        <authorList>
            <consortium name="The Broad Institute Genomics Platform"/>
            <consortium name="The Broad Institute Genome Sequencing Center for Infectious Disease"/>
            <person name="Wu L."/>
            <person name="Ma J."/>
        </authorList>
    </citation>
    <scope>NUCLEOTIDE SEQUENCE [LARGE SCALE GENOMIC DNA]</scope>
    <source>
        <strain evidence="2">JCM 19129</strain>
    </source>
</reference>
<evidence type="ECO:0000313" key="2">
    <source>
        <dbReference type="Proteomes" id="UP001500368"/>
    </source>
</evidence>
<organism evidence="1 2">
    <name type="scientific">Nesterenkonia rhizosphaerae</name>
    <dbReference type="NCBI Taxonomy" id="1348272"/>
    <lineage>
        <taxon>Bacteria</taxon>
        <taxon>Bacillati</taxon>
        <taxon>Actinomycetota</taxon>
        <taxon>Actinomycetes</taxon>
        <taxon>Micrococcales</taxon>
        <taxon>Micrococcaceae</taxon>
        <taxon>Nesterenkonia</taxon>
    </lineage>
</organism>
<dbReference type="EMBL" id="BAABLW010000005">
    <property type="protein sequence ID" value="GAA4915964.1"/>
    <property type="molecule type" value="Genomic_DNA"/>
</dbReference>
<dbReference type="InterPro" id="IPR053738">
    <property type="entry name" value="Lambda_capsid_assembly"/>
</dbReference>
<protein>
    <recommendedName>
        <fullName evidence="3">Major capsid protein</fullName>
    </recommendedName>
</protein>
<dbReference type="SUPFAM" id="SSF56563">
    <property type="entry name" value="Major capsid protein gp5"/>
    <property type="match status" value="1"/>
</dbReference>
<name>A0ABP9FTM9_9MICC</name>
<keyword evidence="2" id="KW-1185">Reference proteome</keyword>
<sequence>MSVYPPEQVQAPTVEDFINNPTEVRRILDNLTRGQTIADYLLGQGPANNGAVVYDEVTGLPEEGSREVGAIAPGGEFPIVDGEQIAPRTAKVQKFGGAVELTFEAIRRNERDILQKKMRLLQRLVIKRVNAVCVNAITANPHINTYGVSAGWLEESADPIGNLYAAISQINDNDLGYEADTAIINPNDAHRYLLGQERVRKQLPRESRADNPVLNPSLDGLVGLEWITSNRVSQGEIYLAQRGVSGSVRDEEGGVQTYSYDLPGRQVRVLQGWRSMVPIITDPKSITRITGFTA</sequence>
<proteinExistence type="predicted"/>
<dbReference type="Pfam" id="PF25209">
    <property type="entry name" value="Phage_capsid_4"/>
    <property type="match status" value="1"/>
</dbReference>
<evidence type="ECO:0000313" key="1">
    <source>
        <dbReference type="EMBL" id="GAA4915964.1"/>
    </source>
</evidence>